<evidence type="ECO:0000313" key="3">
    <source>
        <dbReference type="Proteomes" id="UP001432109"/>
    </source>
</evidence>
<reference evidence="2" key="1">
    <citation type="submission" date="2023-12" db="EMBL/GenBank/DDBJ databases">
        <title>Isolation and Characterisation of Novel Lytic Bacteriophages for therapeutic applications in Prosthetic Joint Infections.</title>
        <authorList>
            <person name="Burton N."/>
            <person name="Melo L.D.R."/>
            <person name="Pearce B."/>
            <person name="Tadesse M.D."/>
            <person name="Vryonis E."/>
            <person name="Sagona A."/>
        </authorList>
    </citation>
    <scope>NUCLEOTIDE SEQUENCE</scope>
</reference>
<name>A0AAX4J7S0_9CAUD</name>
<accession>A0AAX4J7S0</accession>
<protein>
    <submittedName>
        <fullName evidence="2">Membrane protein</fullName>
    </submittedName>
</protein>
<evidence type="ECO:0000256" key="1">
    <source>
        <dbReference type="SAM" id="Phobius"/>
    </source>
</evidence>
<keyword evidence="1" id="KW-0472">Membrane</keyword>
<keyword evidence="1" id="KW-1133">Transmembrane helix</keyword>
<feature type="transmembrane region" description="Helical" evidence="1">
    <location>
        <begin position="29"/>
        <end position="47"/>
    </location>
</feature>
<dbReference type="Proteomes" id="UP001432109">
    <property type="component" value="Segment"/>
</dbReference>
<proteinExistence type="predicted"/>
<keyword evidence="1" id="KW-0812">Transmembrane</keyword>
<dbReference type="EMBL" id="PP034390">
    <property type="protein sequence ID" value="WRW34763.1"/>
    <property type="molecule type" value="Genomic_DNA"/>
</dbReference>
<evidence type="ECO:0000313" key="2">
    <source>
        <dbReference type="EMBL" id="WRW34763.1"/>
    </source>
</evidence>
<gene>
    <name evidence="2" type="ORF">CF5_0081</name>
</gene>
<sequence>MFQTTSVLIKKDVIDSIANTEHYVGFNDPTTIVIISCIGAILGAIWYKTNKIMKKVNMNDKK</sequence>
<organism evidence="2 3">
    <name type="scientific">Staphylococcus phage CF5</name>
    <dbReference type="NCBI Taxonomy" id="3113739"/>
    <lineage>
        <taxon>Viruses</taxon>
        <taxon>Duplodnaviria</taxon>
        <taxon>Heunggongvirae</taxon>
        <taxon>Uroviricota</taxon>
        <taxon>Caudoviricetes</taxon>
        <taxon>Herelleviridae</taxon>
        <taxon>Twortvirinae</taxon>
        <taxon>Silviavirus</taxon>
    </lineage>
</organism>